<reference evidence="4" key="1">
    <citation type="journal article" date="2019" name="Int. J. Syst. Evol. Microbiol.">
        <title>The Global Catalogue of Microorganisms (GCM) 10K type strain sequencing project: providing services to taxonomists for standard genome sequencing and annotation.</title>
        <authorList>
            <consortium name="The Broad Institute Genomics Platform"/>
            <consortium name="The Broad Institute Genome Sequencing Center for Infectious Disease"/>
            <person name="Wu L."/>
            <person name="Ma J."/>
        </authorList>
    </citation>
    <scope>NUCLEOTIDE SEQUENCE [LARGE SCALE GENOMIC DNA]</scope>
    <source>
        <strain evidence="4">KCTC 42443</strain>
    </source>
</reference>
<evidence type="ECO:0000256" key="2">
    <source>
        <dbReference type="SAM" id="Phobius"/>
    </source>
</evidence>
<keyword evidence="2" id="KW-0472">Membrane</keyword>
<comment type="caution">
    <text evidence="3">The sequence shown here is derived from an EMBL/GenBank/DDBJ whole genome shotgun (WGS) entry which is preliminary data.</text>
</comment>
<name>A0ABQ3IT58_9RHOB</name>
<sequence>MTKDTGFFTCKNICWIIGALLGFALFLMISGIIGLIIGIAVAIGLAIFLQKVFCSDVTSTAVGEIAQAGDDVAPDERGSDEVAASAASIPAAAMDGAPVPVEAATAPQAPAEKTDAKPAVKKPAAKKTVSDTPVAKKATPKGSAAKAAKPAAAAPTGQPNKPHTMDAPRASGADDLKQLKGVGPKLEQTLNALGFWHFDQIAQWGPDEIAWVDDNLSFKGRIERDGWVEQAKTLAEGGETAFSKKVKKGDVY</sequence>
<organism evidence="3 4">
    <name type="scientific">Aliiroseovarius zhejiangensis</name>
    <dbReference type="NCBI Taxonomy" id="1632025"/>
    <lineage>
        <taxon>Bacteria</taxon>
        <taxon>Pseudomonadati</taxon>
        <taxon>Pseudomonadota</taxon>
        <taxon>Alphaproteobacteria</taxon>
        <taxon>Rhodobacterales</taxon>
        <taxon>Paracoccaceae</taxon>
        <taxon>Aliiroseovarius</taxon>
    </lineage>
</organism>
<accession>A0ABQ3IT58</accession>
<dbReference type="Proteomes" id="UP000609802">
    <property type="component" value="Unassembled WGS sequence"/>
</dbReference>
<protein>
    <recommendedName>
        <fullName evidence="5">NADH:quinone oxidoreductase</fullName>
    </recommendedName>
</protein>
<feature type="region of interest" description="Disordered" evidence="1">
    <location>
        <begin position="104"/>
        <end position="176"/>
    </location>
</feature>
<evidence type="ECO:0008006" key="5">
    <source>
        <dbReference type="Google" id="ProtNLM"/>
    </source>
</evidence>
<dbReference type="Gene3D" id="1.10.150.20">
    <property type="entry name" value="5' to 3' exonuclease, C-terminal subdomain"/>
    <property type="match status" value="1"/>
</dbReference>
<keyword evidence="2" id="KW-0812">Transmembrane</keyword>
<feature type="compositionally biased region" description="Low complexity" evidence="1">
    <location>
        <begin position="135"/>
        <end position="157"/>
    </location>
</feature>
<proteinExistence type="predicted"/>
<evidence type="ECO:0000313" key="3">
    <source>
        <dbReference type="EMBL" id="GHE93357.1"/>
    </source>
</evidence>
<gene>
    <name evidence="3" type="ORF">GCM10016455_11910</name>
</gene>
<feature type="transmembrane region" description="Helical" evidence="2">
    <location>
        <begin position="12"/>
        <end position="45"/>
    </location>
</feature>
<evidence type="ECO:0000256" key="1">
    <source>
        <dbReference type="SAM" id="MobiDB-lite"/>
    </source>
</evidence>
<keyword evidence="4" id="KW-1185">Reference proteome</keyword>
<dbReference type="EMBL" id="BNCH01000002">
    <property type="protein sequence ID" value="GHE93357.1"/>
    <property type="molecule type" value="Genomic_DNA"/>
</dbReference>
<keyword evidence="2" id="KW-1133">Transmembrane helix</keyword>
<dbReference type="RefSeq" id="WP_229836546.1">
    <property type="nucleotide sequence ID" value="NZ_BNCH01000002.1"/>
</dbReference>
<evidence type="ECO:0000313" key="4">
    <source>
        <dbReference type="Proteomes" id="UP000609802"/>
    </source>
</evidence>